<reference evidence="4 5" key="1">
    <citation type="submission" date="2021-05" db="EMBL/GenBank/DDBJ databases">
        <title>Kineosporia and Streptomyces sp. nov. two new marine actinobacteria isolated from Coral.</title>
        <authorList>
            <person name="Buangrab K."/>
            <person name="Sutthacheep M."/>
            <person name="Yeemin T."/>
            <person name="Harunari E."/>
            <person name="Igarashi Y."/>
            <person name="Kanchanasin P."/>
            <person name="Tanasupawat S."/>
            <person name="Phongsopitanun W."/>
        </authorList>
    </citation>
    <scope>NUCLEOTIDE SEQUENCE [LARGE SCALE GENOMIC DNA]</scope>
    <source>
        <strain evidence="4 5">J2-2</strain>
    </source>
</reference>
<dbReference type="InterPro" id="IPR040794">
    <property type="entry name" value="CE2_N"/>
</dbReference>
<dbReference type="Gene3D" id="2.60.120.260">
    <property type="entry name" value="Galactose-binding domain-like"/>
    <property type="match status" value="2"/>
</dbReference>
<dbReference type="InterPro" id="IPR010916">
    <property type="entry name" value="TonB_box_CS"/>
</dbReference>
<accession>A0ABS5TRQ6</accession>
<evidence type="ECO:0000259" key="2">
    <source>
        <dbReference type="Pfam" id="PF13472"/>
    </source>
</evidence>
<dbReference type="InterPro" id="IPR013830">
    <property type="entry name" value="SGNH_hydro"/>
</dbReference>
<dbReference type="PANTHER" id="PTHR37834:SF2">
    <property type="entry name" value="ESTERASE, SGNH HYDROLASE-TYPE"/>
    <property type="match status" value="1"/>
</dbReference>
<feature type="domain" description="Carbohydrate esterase 2 N-terminal" evidence="3">
    <location>
        <begin position="368"/>
        <end position="473"/>
    </location>
</feature>
<feature type="chain" id="PRO_5047173010" description="Lysophospholipase L1-like esterase" evidence="1">
    <location>
        <begin position="36"/>
        <end position="664"/>
    </location>
</feature>
<feature type="domain" description="SGNH hydrolase-type esterase" evidence="2">
    <location>
        <begin position="171"/>
        <end position="339"/>
    </location>
</feature>
<dbReference type="EMBL" id="JAHBAY010000017">
    <property type="protein sequence ID" value="MBT0773470.1"/>
    <property type="molecule type" value="Genomic_DNA"/>
</dbReference>
<feature type="signal peptide" evidence="1">
    <location>
        <begin position="1"/>
        <end position="35"/>
    </location>
</feature>
<evidence type="ECO:0000313" key="4">
    <source>
        <dbReference type="EMBL" id="MBT0773470.1"/>
    </source>
</evidence>
<evidence type="ECO:0000313" key="5">
    <source>
        <dbReference type="Proteomes" id="UP001197247"/>
    </source>
</evidence>
<dbReference type="PANTHER" id="PTHR37834">
    <property type="entry name" value="GDSL-LIKE LIPASE/ACYLHYDROLASE DOMAIN PROTEIN (AFU_ORTHOLOGUE AFUA_2G00620)"/>
    <property type="match status" value="1"/>
</dbReference>
<dbReference type="RefSeq" id="WP_214160011.1">
    <property type="nucleotide sequence ID" value="NZ_JAHBAY010000017.1"/>
</dbReference>
<dbReference type="Pfam" id="PF17996">
    <property type="entry name" value="CE2_N"/>
    <property type="match status" value="2"/>
</dbReference>
<name>A0ABS5TRQ6_9ACTN</name>
<dbReference type="InterPro" id="IPR037461">
    <property type="entry name" value="CtCE2-like_dom"/>
</dbReference>
<evidence type="ECO:0008006" key="6">
    <source>
        <dbReference type="Google" id="ProtNLM"/>
    </source>
</evidence>
<gene>
    <name evidence="4" type="ORF">KIH74_31275</name>
</gene>
<dbReference type="CDD" id="cd01831">
    <property type="entry name" value="Endoglucanase_E_like"/>
    <property type="match status" value="2"/>
</dbReference>
<dbReference type="Proteomes" id="UP001197247">
    <property type="component" value="Unassembled WGS sequence"/>
</dbReference>
<sequence>MPSPLSQRFRAVLAAILLALTAGLLTTLPAGSASAETQGKTFRAGSLQDPNLRFVGRWDTSDPATYVGNWESPYVEAAFTGTTVKATVRDTVTVYASVDHGPIQTFDQVSGTIDLTPTPLAPGQHQVWFSYRTGEIPTCATWPSPCATFQGFTFDRGAKTLPQKDKKLIEFIGDSITVGYGTEKTTVDSYSWLLGEKLGVDHTNIARSGACLTQLSNCFGLNENWDRTTIGGTTDWDFTRYQADAVVINLGTNDAGRGVSAADFQQNYTTLLEEARAKYPGAQLFAFENLRQRYPAETEAAVQARNDAGDAAVHFIDTADWLTAEDYVDGGHPNEAGHAKIADRLAPIVAPYLGIPLPGSPADPDVRFTGRWDTSDPEAYVPTWAGSYFTTRFTGTSVTLNQRRTIDFWASVDGGEDVYFSGVSGDVDITPDPLSEGEHTLRVSYRNVAGSYKGDAVFQGLTLDSGARTLATPGRRPILEFVGDSITMGSTSSKTTLTSYGWLSGEKLGARHTQIAWGGGCLVAAADGCTGISQRFFKTYDGTADWDFGTYQADVVVVNLGTNDLSHNVTPEEFQSVYTQFLKNIRAVYPRADILALGTFSGRYLTETQAAVAATRDRRTSYVDTTGWLPAEGLTDKVHPNDLGHQLITDRLTPILGKILQRRA</sequence>
<keyword evidence="1" id="KW-0732">Signal</keyword>
<evidence type="ECO:0000259" key="3">
    <source>
        <dbReference type="Pfam" id="PF17996"/>
    </source>
</evidence>
<dbReference type="PROSITE" id="PS00430">
    <property type="entry name" value="TONB_DEPENDENT_REC_1"/>
    <property type="match status" value="1"/>
</dbReference>
<proteinExistence type="predicted"/>
<dbReference type="InterPro" id="IPR036514">
    <property type="entry name" value="SGNH_hydro_sf"/>
</dbReference>
<keyword evidence="5" id="KW-1185">Reference proteome</keyword>
<feature type="domain" description="Carbohydrate esterase 2 N-terminal" evidence="3">
    <location>
        <begin position="54"/>
        <end position="162"/>
    </location>
</feature>
<dbReference type="InterPro" id="IPR052762">
    <property type="entry name" value="PCW_deacetylase/CE"/>
</dbReference>
<feature type="domain" description="SGNH hydrolase-type esterase" evidence="2">
    <location>
        <begin position="481"/>
        <end position="647"/>
    </location>
</feature>
<dbReference type="SUPFAM" id="SSF52266">
    <property type="entry name" value="SGNH hydrolase"/>
    <property type="match status" value="2"/>
</dbReference>
<evidence type="ECO:0000256" key="1">
    <source>
        <dbReference type="SAM" id="SignalP"/>
    </source>
</evidence>
<protein>
    <recommendedName>
        <fullName evidence="6">Lysophospholipase L1-like esterase</fullName>
    </recommendedName>
</protein>
<organism evidence="4 5">
    <name type="scientific">Kineosporia corallincola</name>
    <dbReference type="NCBI Taxonomy" id="2835133"/>
    <lineage>
        <taxon>Bacteria</taxon>
        <taxon>Bacillati</taxon>
        <taxon>Actinomycetota</taxon>
        <taxon>Actinomycetes</taxon>
        <taxon>Kineosporiales</taxon>
        <taxon>Kineosporiaceae</taxon>
        <taxon>Kineosporia</taxon>
    </lineage>
</organism>
<dbReference type="Gene3D" id="3.40.50.1110">
    <property type="entry name" value="SGNH hydrolase"/>
    <property type="match status" value="2"/>
</dbReference>
<dbReference type="Pfam" id="PF13472">
    <property type="entry name" value="Lipase_GDSL_2"/>
    <property type="match status" value="2"/>
</dbReference>
<comment type="caution">
    <text evidence="4">The sequence shown here is derived from an EMBL/GenBank/DDBJ whole genome shotgun (WGS) entry which is preliminary data.</text>
</comment>